<sequence length="129" mass="13445">MLSPIQWAAPAARPSLLPPPCMVPQGPPRGATWLPNLLGCSLRKSARREARANARETQPLDGAGGSAHPGGALAPPRWKLFQASLLPACMGIGLASLAGPALAEGLLREEPSNALSFPTWVIHISSVTE</sequence>
<evidence type="ECO:0000256" key="1">
    <source>
        <dbReference type="SAM" id="MobiDB-lite"/>
    </source>
</evidence>
<dbReference type="AlphaFoldDB" id="A0A8S1JDT6"/>
<comment type="caution">
    <text evidence="2">The sequence shown here is derived from an EMBL/GenBank/DDBJ whole genome shotgun (WGS) entry which is preliminary data.</text>
</comment>
<evidence type="ECO:0000313" key="2">
    <source>
        <dbReference type="EMBL" id="CAD7705400.1"/>
    </source>
</evidence>
<gene>
    <name evidence="2" type="ORF">OSTQU699_LOCUS10758</name>
</gene>
<dbReference type="OrthoDB" id="196633at2759"/>
<dbReference type="EMBL" id="CAJHUC010003119">
    <property type="protein sequence ID" value="CAD7705400.1"/>
    <property type="molecule type" value="Genomic_DNA"/>
</dbReference>
<reference evidence="2" key="1">
    <citation type="submission" date="2020-12" db="EMBL/GenBank/DDBJ databases">
        <authorList>
            <person name="Iha C."/>
        </authorList>
    </citation>
    <scope>NUCLEOTIDE SEQUENCE</scope>
</reference>
<dbReference type="Proteomes" id="UP000708148">
    <property type="component" value="Unassembled WGS sequence"/>
</dbReference>
<name>A0A8S1JDT6_9CHLO</name>
<feature type="non-terminal residue" evidence="2">
    <location>
        <position position="129"/>
    </location>
</feature>
<organism evidence="2 3">
    <name type="scientific">Ostreobium quekettii</name>
    <dbReference type="NCBI Taxonomy" id="121088"/>
    <lineage>
        <taxon>Eukaryota</taxon>
        <taxon>Viridiplantae</taxon>
        <taxon>Chlorophyta</taxon>
        <taxon>core chlorophytes</taxon>
        <taxon>Ulvophyceae</taxon>
        <taxon>TCBD clade</taxon>
        <taxon>Bryopsidales</taxon>
        <taxon>Ostreobineae</taxon>
        <taxon>Ostreobiaceae</taxon>
        <taxon>Ostreobium</taxon>
    </lineage>
</organism>
<feature type="region of interest" description="Disordered" evidence="1">
    <location>
        <begin position="48"/>
        <end position="71"/>
    </location>
</feature>
<accession>A0A8S1JDT6</accession>
<protein>
    <submittedName>
        <fullName evidence="2">Uncharacterized protein</fullName>
    </submittedName>
</protein>
<proteinExistence type="predicted"/>
<keyword evidence="3" id="KW-1185">Reference proteome</keyword>
<evidence type="ECO:0000313" key="3">
    <source>
        <dbReference type="Proteomes" id="UP000708148"/>
    </source>
</evidence>